<dbReference type="STRING" id="4232.A0A251ULG6"/>
<dbReference type="PROSITE" id="PS00107">
    <property type="entry name" value="PROTEIN_KINASE_ATP"/>
    <property type="match status" value="1"/>
</dbReference>
<dbReference type="Gene3D" id="1.10.510.10">
    <property type="entry name" value="Transferase(Phosphotransferase) domain 1"/>
    <property type="match status" value="1"/>
</dbReference>
<feature type="domain" description="EF-hand" evidence="14">
    <location>
        <begin position="463"/>
        <end position="491"/>
    </location>
</feature>
<proteinExistence type="inferred from homology"/>
<evidence type="ECO:0000256" key="9">
    <source>
        <dbReference type="ARBA" id="ARBA00058225"/>
    </source>
</evidence>
<keyword evidence="8 10" id="KW-0067">ATP-binding</keyword>
<keyword evidence="3 11" id="KW-0723">Serine/threonine-protein kinase</keyword>
<comment type="similarity">
    <text evidence="2">Belongs to the protein kinase superfamily. CAMK Ser/Thr protein kinase family. SNF1 subfamily.</text>
</comment>
<evidence type="ECO:0000256" key="10">
    <source>
        <dbReference type="PROSITE-ProRule" id="PRU10141"/>
    </source>
</evidence>
<protein>
    <submittedName>
        <fullName evidence="15">Putative EF-hand domain pair</fullName>
    </submittedName>
</protein>
<dbReference type="SUPFAM" id="SSF56112">
    <property type="entry name" value="Protein kinase-like (PK-like)"/>
    <property type="match status" value="1"/>
</dbReference>
<dbReference type="GO" id="GO:0005634">
    <property type="term" value="C:nucleus"/>
    <property type="evidence" value="ECO:0000318"/>
    <property type="project" value="GO_Central"/>
</dbReference>
<gene>
    <name evidence="15" type="ORF">HannXRQ_Chr05g0134341</name>
</gene>
<dbReference type="SMART" id="SM00054">
    <property type="entry name" value="EFh"/>
    <property type="match status" value="3"/>
</dbReference>
<feature type="region of interest" description="Disordered" evidence="12">
    <location>
        <begin position="1"/>
        <end position="37"/>
    </location>
</feature>
<dbReference type="FunFam" id="1.10.510.10:FF:000571">
    <property type="entry name" value="Maternal embryonic leucine zipper kinase"/>
    <property type="match status" value="1"/>
</dbReference>
<dbReference type="PANTHER" id="PTHR24349">
    <property type="entry name" value="SERINE/THREONINE-PROTEIN KINASE"/>
    <property type="match status" value="1"/>
</dbReference>
<dbReference type="InterPro" id="IPR050205">
    <property type="entry name" value="CDPK_Ser/Thr_kinases"/>
</dbReference>
<dbReference type="PROSITE" id="PS50222">
    <property type="entry name" value="EF_HAND_2"/>
    <property type="match status" value="4"/>
</dbReference>
<dbReference type="GO" id="GO:0005509">
    <property type="term" value="F:calcium ion binding"/>
    <property type="evidence" value="ECO:0007669"/>
    <property type="project" value="InterPro"/>
</dbReference>
<keyword evidence="4" id="KW-0808">Transferase</keyword>
<evidence type="ECO:0000256" key="11">
    <source>
        <dbReference type="RuleBase" id="RU000304"/>
    </source>
</evidence>
<dbReference type="SUPFAM" id="SSF47473">
    <property type="entry name" value="EF-hand"/>
    <property type="match status" value="1"/>
</dbReference>
<evidence type="ECO:0000256" key="4">
    <source>
        <dbReference type="ARBA" id="ARBA00022679"/>
    </source>
</evidence>
<evidence type="ECO:0000256" key="3">
    <source>
        <dbReference type="ARBA" id="ARBA00022527"/>
    </source>
</evidence>
<keyword evidence="7" id="KW-0106">Calcium</keyword>
<dbReference type="PROSITE" id="PS50011">
    <property type="entry name" value="PROTEIN_KINASE_DOM"/>
    <property type="match status" value="1"/>
</dbReference>
<evidence type="ECO:0000259" key="14">
    <source>
        <dbReference type="PROSITE" id="PS50222"/>
    </source>
</evidence>
<feature type="binding site" evidence="10">
    <location>
        <position position="77"/>
    </location>
    <ligand>
        <name>ATP</name>
        <dbReference type="ChEBI" id="CHEBI:30616"/>
    </ligand>
</feature>
<feature type="domain" description="Protein kinase" evidence="13">
    <location>
        <begin position="48"/>
        <end position="314"/>
    </location>
</feature>
<keyword evidence="16" id="KW-1185">Reference proteome</keyword>
<evidence type="ECO:0000256" key="12">
    <source>
        <dbReference type="SAM" id="MobiDB-lite"/>
    </source>
</evidence>
<evidence type="ECO:0000256" key="2">
    <source>
        <dbReference type="ARBA" id="ARBA00006234"/>
    </source>
</evidence>
<sequence>MGMSLSTGKKPLPRVAAAAAEQPPKRSEQPPRPGSILGKEYKDVKNEYKIGKQIGSGTFGVIYICKEKSSGKKYACKQIAKRKLVTKSQKDDLKREVKIMETLKERQENWVQLKDTYEDDRYVHLVMEYCEGGELFSKMKSKGRYSEKVAAQILCSIMKVVYCLHYMGIMHRDLKPENFLLAKKAACPCLVDYTMLKAIDFGLSAYIDEENPNQEKVGTAFYVAPEILMRQPYGKEVDIWSAGVILYMLLTGVPPFDGANDKEIFDAILKGDPDMESLPWPNIHENAQQLVKDMLSFDPKKRPSAAEVLDHQWLKDNGVVHPLDKLIFKKIKQFRAMNKFKKVALKILMGMTSEEEIEELRKMFKSLDTKDEKVIPREKLEKSLARSGSSLDEESAKVIVETADTDGDGFIDCNEFITAMKSFSQHKDEHLKKAFKHFDKDSDDSISREELGSALKENGIDVDEIEEIISEIDTDADGKISYEEFCAMIRS</sequence>
<dbReference type="PROSITE" id="PS00108">
    <property type="entry name" value="PROTEIN_KINASE_ST"/>
    <property type="match status" value="1"/>
</dbReference>
<dbReference type="AlphaFoldDB" id="A0A251ULG6"/>
<evidence type="ECO:0000256" key="5">
    <source>
        <dbReference type="ARBA" id="ARBA00022741"/>
    </source>
</evidence>
<dbReference type="InterPro" id="IPR002048">
    <property type="entry name" value="EF_hand_dom"/>
</dbReference>
<evidence type="ECO:0000259" key="13">
    <source>
        <dbReference type="PROSITE" id="PS50011"/>
    </source>
</evidence>
<dbReference type="GO" id="GO:0004683">
    <property type="term" value="F:calcium/calmodulin-dependent protein kinase activity"/>
    <property type="evidence" value="ECO:0000318"/>
    <property type="project" value="GO_Central"/>
</dbReference>
<dbReference type="SMART" id="SM00220">
    <property type="entry name" value="S_TKc"/>
    <property type="match status" value="1"/>
</dbReference>
<dbReference type="GO" id="GO:0009931">
    <property type="term" value="F:calcium-dependent protein serine/threonine kinase activity"/>
    <property type="evidence" value="ECO:0000318"/>
    <property type="project" value="GO_Central"/>
</dbReference>
<feature type="domain" description="EF-hand" evidence="14">
    <location>
        <begin position="426"/>
        <end position="461"/>
    </location>
</feature>
<dbReference type="Gene3D" id="3.30.200.20">
    <property type="entry name" value="Phosphorylase Kinase, domain 1"/>
    <property type="match status" value="1"/>
</dbReference>
<comment type="function">
    <text evidence="9">CIPK serine-threonine protein kinases interact with CBL proteins. Binding of a CBL protein to the regulatory NAF domain of CIPK protein lead to the activation of the kinase in a calcium-dependent manner.</text>
</comment>
<feature type="domain" description="EF-hand" evidence="14">
    <location>
        <begin position="355"/>
        <end position="390"/>
    </location>
</feature>
<dbReference type="InterPro" id="IPR017441">
    <property type="entry name" value="Protein_kinase_ATP_BS"/>
</dbReference>
<dbReference type="Proteomes" id="UP000215914">
    <property type="component" value="Chromosome 5"/>
</dbReference>
<dbReference type="FunFam" id="1.10.238.10:FF:000001">
    <property type="entry name" value="Calmodulin 1"/>
    <property type="match status" value="1"/>
</dbReference>
<evidence type="ECO:0000256" key="7">
    <source>
        <dbReference type="ARBA" id="ARBA00022837"/>
    </source>
</evidence>
<keyword evidence="5 10" id="KW-0547">Nucleotide-binding</keyword>
<evidence type="ECO:0000256" key="1">
    <source>
        <dbReference type="ARBA" id="ARBA00005354"/>
    </source>
</evidence>
<dbReference type="InParanoid" id="A0A251ULG6"/>
<dbReference type="InterPro" id="IPR000719">
    <property type="entry name" value="Prot_kinase_dom"/>
</dbReference>
<dbReference type="GO" id="GO:0005524">
    <property type="term" value="F:ATP binding"/>
    <property type="evidence" value="ECO:0007669"/>
    <property type="project" value="UniProtKB-UniRule"/>
</dbReference>
<dbReference type="CDD" id="cd05117">
    <property type="entry name" value="STKc_CAMK"/>
    <property type="match status" value="1"/>
</dbReference>
<feature type="domain" description="EF-hand" evidence="14">
    <location>
        <begin position="391"/>
        <end position="425"/>
    </location>
</feature>
<evidence type="ECO:0000256" key="6">
    <source>
        <dbReference type="ARBA" id="ARBA00022777"/>
    </source>
</evidence>
<dbReference type="FunFam" id="3.30.200.20:FF:000042">
    <property type="entry name" value="Aurora kinase A"/>
    <property type="match status" value="1"/>
</dbReference>
<organism evidence="15 16">
    <name type="scientific">Helianthus annuus</name>
    <name type="common">Common sunflower</name>
    <dbReference type="NCBI Taxonomy" id="4232"/>
    <lineage>
        <taxon>Eukaryota</taxon>
        <taxon>Viridiplantae</taxon>
        <taxon>Streptophyta</taxon>
        <taxon>Embryophyta</taxon>
        <taxon>Tracheophyta</taxon>
        <taxon>Spermatophyta</taxon>
        <taxon>Magnoliopsida</taxon>
        <taxon>eudicotyledons</taxon>
        <taxon>Gunneridae</taxon>
        <taxon>Pentapetalae</taxon>
        <taxon>asterids</taxon>
        <taxon>campanulids</taxon>
        <taxon>Asterales</taxon>
        <taxon>Asteraceae</taxon>
        <taxon>Asteroideae</taxon>
        <taxon>Heliantheae alliance</taxon>
        <taxon>Heliantheae</taxon>
        <taxon>Helianthus</taxon>
    </lineage>
</organism>
<accession>A0A251ULG6</accession>
<evidence type="ECO:0000256" key="8">
    <source>
        <dbReference type="ARBA" id="ARBA00022840"/>
    </source>
</evidence>
<dbReference type="InterPro" id="IPR018247">
    <property type="entry name" value="EF_Hand_1_Ca_BS"/>
</dbReference>
<dbReference type="CDD" id="cd00051">
    <property type="entry name" value="EFh"/>
    <property type="match status" value="1"/>
</dbReference>
<dbReference type="InterPro" id="IPR011009">
    <property type="entry name" value="Kinase-like_dom_sf"/>
</dbReference>
<dbReference type="InterPro" id="IPR008271">
    <property type="entry name" value="Ser/Thr_kinase_AS"/>
</dbReference>
<name>A0A251ULG6_HELAN</name>
<reference evidence="16" key="1">
    <citation type="journal article" date="2017" name="Nature">
        <title>The sunflower genome provides insights into oil metabolism, flowering and Asterid evolution.</title>
        <authorList>
            <person name="Badouin H."/>
            <person name="Gouzy J."/>
            <person name="Grassa C.J."/>
            <person name="Murat F."/>
            <person name="Staton S.E."/>
            <person name="Cottret L."/>
            <person name="Lelandais-Briere C."/>
            <person name="Owens G.L."/>
            <person name="Carrere S."/>
            <person name="Mayjonade B."/>
            <person name="Legrand L."/>
            <person name="Gill N."/>
            <person name="Kane N.C."/>
            <person name="Bowers J.E."/>
            <person name="Hubner S."/>
            <person name="Bellec A."/>
            <person name="Berard A."/>
            <person name="Berges H."/>
            <person name="Blanchet N."/>
            <person name="Boniface M.C."/>
            <person name="Brunel D."/>
            <person name="Catrice O."/>
            <person name="Chaidir N."/>
            <person name="Claudel C."/>
            <person name="Donnadieu C."/>
            <person name="Faraut T."/>
            <person name="Fievet G."/>
            <person name="Helmstetter N."/>
            <person name="King M."/>
            <person name="Knapp S.J."/>
            <person name="Lai Z."/>
            <person name="Le Paslier M.C."/>
            <person name="Lippi Y."/>
            <person name="Lorenzon L."/>
            <person name="Mandel J.R."/>
            <person name="Marage G."/>
            <person name="Marchand G."/>
            <person name="Marquand E."/>
            <person name="Bret-Mestries E."/>
            <person name="Morien E."/>
            <person name="Nambeesan S."/>
            <person name="Nguyen T."/>
            <person name="Pegot-Espagnet P."/>
            <person name="Pouilly N."/>
            <person name="Raftis F."/>
            <person name="Sallet E."/>
            <person name="Schiex T."/>
            <person name="Thomas J."/>
            <person name="Vandecasteele C."/>
            <person name="Vares D."/>
            <person name="Vear F."/>
            <person name="Vautrin S."/>
            <person name="Crespi M."/>
            <person name="Mangin B."/>
            <person name="Burke J.M."/>
            <person name="Salse J."/>
            <person name="Munos S."/>
            <person name="Vincourt P."/>
            <person name="Rieseberg L.H."/>
            <person name="Langlade N.B."/>
        </authorList>
    </citation>
    <scope>NUCLEOTIDE SEQUENCE [LARGE SCALE GENOMIC DNA]</scope>
    <source>
        <strain evidence="16">cv. SF193</strain>
    </source>
</reference>
<dbReference type="GO" id="GO:0035556">
    <property type="term" value="P:intracellular signal transduction"/>
    <property type="evidence" value="ECO:0000318"/>
    <property type="project" value="GO_Central"/>
</dbReference>
<evidence type="ECO:0000313" key="16">
    <source>
        <dbReference type="Proteomes" id="UP000215914"/>
    </source>
</evidence>
<dbReference type="EMBL" id="CM007894">
    <property type="protein sequence ID" value="OTG24227.1"/>
    <property type="molecule type" value="Genomic_DNA"/>
</dbReference>
<dbReference type="GO" id="GO:0005516">
    <property type="term" value="F:calmodulin binding"/>
    <property type="evidence" value="ECO:0000318"/>
    <property type="project" value="GO_Central"/>
</dbReference>
<comment type="similarity">
    <text evidence="1">Belongs to the protein kinase superfamily. CAMK Ser/Thr protein kinase family. CaMK subfamily.</text>
</comment>
<dbReference type="Pfam" id="PF00069">
    <property type="entry name" value="Pkinase"/>
    <property type="match status" value="1"/>
</dbReference>
<dbReference type="GO" id="GO:0005737">
    <property type="term" value="C:cytoplasm"/>
    <property type="evidence" value="ECO:0000318"/>
    <property type="project" value="GO_Central"/>
</dbReference>
<keyword evidence="6" id="KW-0418">Kinase</keyword>
<dbReference type="PROSITE" id="PS00018">
    <property type="entry name" value="EF_HAND_1"/>
    <property type="match status" value="2"/>
</dbReference>
<dbReference type="Gene3D" id="1.10.238.10">
    <property type="entry name" value="EF-hand"/>
    <property type="match status" value="1"/>
</dbReference>
<dbReference type="Pfam" id="PF13499">
    <property type="entry name" value="EF-hand_7"/>
    <property type="match status" value="2"/>
</dbReference>
<evidence type="ECO:0000313" key="15">
    <source>
        <dbReference type="EMBL" id="OTG24227.1"/>
    </source>
</evidence>
<dbReference type="InterPro" id="IPR011992">
    <property type="entry name" value="EF-hand-dom_pair"/>
</dbReference>
<dbReference type="OMA" id="NIHENAQ"/>